<dbReference type="GeneID" id="109517887"/>
<dbReference type="OMA" id="PNLLECH"/>
<organism evidence="5 6">
    <name type="scientific">Hippocampus comes</name>
    <name type="common">Tiger tail seahorse</name>
    <dbReference type="NCBI Taxonomy" id="109280"/>
    <lineage>
        <taxon>Eukaryota</taxon>
        <taxon>Metazoa</taxon>
        <taxon>Chordata</taxon>
        <taxon>Craniata</taxon>
        <taxon>Vertebrata</taxon>
        <taxon>Euteleostomi</taxon>
        <taxon>Actinopterygii</taxon>
        <taxon>Neopterygii</taxon>
        <taxon>Teleostei</taxon>
        <taxon>Neoteleostei</taxon>
        <taxon>Acanthomorphata</taxon>
        <taxon>Syngnathiaria</taxon>
        <taxon>Syngnathiformes</taxon>
        <taxon>Syngnathoidei</taxon>
        <taxon>Syngnathidae</taxon>
        <taxon>Hippocampus</taxon>
    </lineage>
</organism>
<evidence type="ECO:0000313" key="6">
    <source>
        <dbReference type="Proteomes" id="UP000264820"/>
    </source>
</evidence>
<dbReference type="GeneTree" id="ENSGT00940000164705"/>
<dbReference type="OrthoDB" id="265795at2759"/>
<feature type="domain" description="Histone RNA hairpin-binding protein RNA-binding" evidence="4">
    <location>
        <begin position="143"/>
        <end position="211"/>
    </location>
</feature>
<accession>A0A3Q2XBC7</accession>
<dbReference type="KEGG" id="hcq:109517887"/>
<dbReference type="PANTHER" id="PTHR17408">
    <property type="entry name" value="HISTONE RNA HAIRPIN-BINDING PROTEIN"/>
    <property type="match status" value="1"/>
</dbReference>
<evidence type="ECO:0000256" key="2">
    <source>
        <dbReference type="ARBA" id="ARBA00022884"/>
    </source>
</evidence>
<dbReference type="Pfam" id="PF15247">
    <property type="entry name" value="SLBP_RNA_bind"/>
    <property type="match status" value="1"/>
</dbReference>
<sequence length="345" mass="38240">MSRSGVETAAQSPLLSSSFCFSPRSCICAKGWSTAMWNGLPEPLVAAGCSSAPEPWLLPGCSSVFDSLVSNVSPMPMSPATVSPRGGERSASSKPRRTSILERCILKVATSSVAVGTEDLDKSRASLTRCYPRIPDPNNTETNAAVLKRRQKQILYGKNTSGYQNYLQQVPKHMRDPKLHPSTPNKYRKYSRRSWDMQVRIWRRALHQWDPPSDAPSDTCDLALDPVEQLQNQLAKMTSDLCDDGGEKQREKETLAAPKASSVSPLSADMSPELPGAWNVPLSPEPERSRLPPRSPPGLSCSFRIQLTKNNMADWLQLEDEHAGDFNADDQRVPTVSDQFLWNHY</sequence>
<evidence type="ECO:0000256" key="3">
    <source>
        <dbReference type="SAM" id="MobiDB-lite"/>
    </source>
</evidence>
<feature type="region of interest" description="Disordered" evidence="3">
    <location>
        <begin position="76"/>
        <end position="95"/>
    </location>
</feature>
<dbReference type="GO" id="GO:0003729">
    <property type="term" value="F:mRNA binding"/>
    <property type="evidence" value="ECO:0007669"/>
    <property type="project" value="InterPro"/>
</dbReference>
<dbReference type="GO" id="GO:0006398">
    <property type="term" value="P:mRNA 3'-end processing by stem-loop binding and cleavage"/>
    <property type="evidence" value="ECO:0007669"/>
    <property type="project" value="TreeGrafter"/>
</dbReference>
<feature type="compositionally biased region" description="Basic and acidic residues" evidence="3">
    <location>
        <begin position="245"/>
        <end position="254"/>
    </location>
</feature>
<dbReference type="Ensembl" id="ENSHCOT00000012399.1">
    <property type="protein sequence ID" value="ENSHCOP00000001268.1"/>
    <property type="gene ID" value="ENSHCOG00000002192.1"/>
</dbReference>
<dbReference type="GO" id="GO:0071204">
    <property type="term" value="C:histone pre-mRNA 3'end processing complex"/>
    <property type="evidence" value="ECO:0007669"/>
    <property type="project" value="TreeGrafter"/>
</dbReference>
<dbReference type="RefSeq" id="XP_019728918.1">
    <property type="nucleotide sequence ID" value="XM_019873359.1"/>
</dbReference>
<evidence type="ECO:0000259" key="4">
    <source>
        <dbReference type="Pfam" id="PF15247"/>
    </source>
</evidence>
<proteinExistence type="inferred from homology"/>
<evidence type="ECO:0000256" key="1">
    <source>
        <dbReference type="ARBA" id="ARBA00006151"/>
    </source>
</evidence>
<dbReference type="InterPro" id="IPR029344">
    <property type="entry name" value="SLBP_RNA_bind"/>
</dbReference>
<dbReference type="STRING" id="109280.ENSHCOP00000001268"/>
<evidence type="ECO:0000313" key="5">
    <source>
        <dbReference type="Ensembl" id="ENSHCOP00000001268.1"/>
    </source>
</evidence>
<name>A0A3Q2XBC7_HIPCM</name>
<dbReference type="PANTHER" id="PTHR17408:SF11">
    <property type="entry name" value="STEM-LOOP BINDING PROTEIN-LIKE"/>
    <property type="match status" value="1"/>
</dbReference>
<dbReference type="Proteomes" id="UP000264820">
    <property type="component" value="Unplaced"/>
</dbReference>
<reference evidence="5" key="1">
    <citation type="submission" date="2025-08" db="UniProtKB">
        <authorList>
            <consortium name="Ensembl"/>
        </authorList>
    </citation>
    <scope>IDENTIFICATION</scope>
</reference>
<dbReference type="GO" id="GO:0005737">
    <property type="term" value="C:cytoplasm"/>
    <property type="evidence" value="ECO:0007669"/>
    <property type="project" value="TreeGrafter"/>
</dbReference>
<reference evidence="5" key="2">
    <citation type="submission" date="2025-09" db="UniProtKB">
        <authorList>
            <consortium name="Ensembl"/>
        </authorList>
    </citation>
    <scope>IDENTIFICATION</scope>
</reference>
<keyword evidence="2" id="KW-0694">RNA-binding</keyword>
<dbReference type="InterPro" id="IPR026502">
    <property type="entry name" value="SLBP1/SLBP2"/>
</dbReference>
<dbReference type="Gene3D" id="1.10.8.1120">
    <property type="entry name" value="Histone RNA hairpin-binding protein RNA-binding domain"/>
    <property type="match status" value="1"/>
</dbReference>
<dbReference type="CTD" id="558918"/>
<dbReference type="InterPro" id="IPR038294">
    <property type="entry name" value="SLBP_RNA_bind_sf"/>
</dbReference>
<comment type="similarity">
    <text evidence="1">Belongs to the SLBP family.</text>
</comment>
<feature type="region of interest" description="Disordered" evidence="3">
    <location>
        <begin position="240"/>
        <end position="300"/>
    </location>
</feature>
<keyword evidence="6" id="KW-1185">Reference proteome</keyword>
<protein>
    <recommendedName>
        <fullName evidence="4">Histone RNA hairpin-binding protein RNA-binding domain-containing protein</fullName>
    </recommendedName>
</protein>
<dbReference type="GO" id="GO:0051028">
    <property type="term" value="P:mRNA transport"/>
    <property type="evidence" value="ECO:0007669"/>
    <property type="project" value="TreeGrafter"/>
</dbReference>
<dbReference type="GO" id="GO:0071207">
    <property type="term" value="F:histone pre-mRNA stem-loop binding"/>
    <property type="evidence" value="ECO:0007669"/>
    <property type="project" value="TreeGrafter"/>
</dbReference>
<dbReference type="AlphaFoldDB" id="A0A3Q2XBC7"/>
<dbReference type="FunFam" id="1.10.8.1120:FF:000001">
    <property type="entry name" value="Histone RNA hairpin-binding protein-like"/>
    <property type="match status" value="1"/>
</dbReference>